<evidence type="ECO:0000259" key="2">
    <source>
        <dbReference type="Pfam" id="PF19259"/>
    </source>
</evidence>
<sequence>MIKETSERHAQSIQEISDRQSRDMEEVRKMLVGLQTSLSSPFPLVFSANPNMAELKNLKQIRTIQEYVDSFDALLNRVALSEEYTINCFLSGLKEEIQLPMRMFAPTTLQKALSLARLQESTIESNNKRNRNIRPNSSYSLVLLPTPKGSSTSVLPQGPSLSPVLPPGPSLPSKPPEATLNRSWPQK</sequence>
<dbReference type="EMBL" id="LR862133">
    <property type="protein sequence ID" value="CAD1838726.1"/>
    <property type="molecule type" value="Genomic_DNA"/>
</dbReference>
<dbReference type="InterPro" id="IPR045358">
    <property type="entry name" value="Ty3_capsid"/>
</dbReference>
<feature type="compositionally biased region" description="Low complexity" evidence="1">
    <location>
        <begin position="153"/>
        <end position="163"/>
    </location>
</feature>
<name>A0A6V7Q792_ANACO</name>
<feature type="domain" description="Ty3 transposon capsid-like protein" evidence="2">
    <location>
        <begin position="51"/>
        <end position="123"/>
    </location>
</feature>
<dbReference type="Pfam" id="PF19259">
    <property type="entry name" value="Ty3_capsid"/>
    <property type="match status" value="1"/>
</dbReference>
<evidence type="ECO:0000256" key="1">
    <source>
        <dbReference type="SAM" id="MobiDB-lite"/>
    </source>
</evidence>
<feature type="region of interest" description="Disordered" evidence="1">
    <location>
        <begin position="1"/>
        <end position="21"/>
    </location>
</feature>
<feature type="compositionally biased region" description="Pro residues" evidence="1">
    <location>
        <begin position="164"/>
        <end position="175"/>
    </location>
</feature>
<evidence type="ECO:0000313" key="3">
    <source>
        <dbReference type="EMBL" id="CAD1838726.1"/>
    </source>
</evidence>
<feature type="region of interest" description="Disordered" evidence="1">
    <location>
        <begin position="148"/>
        <end position="187"/>
    </location>
</feature>
<dbReference type="AlphaFoldDB" id="A0A6V7Q792"/>
<organism evidence="3">
    <name type="scientific">Ananas comosus var. bracteatus</name>
    <name type="common">red pineapple</name>
    <dbReference type="NCBI Taxonomy" id="296719"/>
    <lineage>
        <taxon>Eukaryota</taxon>
        <taxon>Viridiplantae</taxon>
        <taxon>Streptophyta</taxon>
        <taxon>Embryophyta</taxon>
        <taxon>Tracheophyta</taxon>
        <taxon>Spermatophyta</taxon>
        <taxon>Magnoliopsida</taxon>
        <taxon>Liliopsida</taxon>
        <taxon>Poales</taxon>
        <taxon>Bromeliaceae</taxon>
        <taxon>Bromelioideae</taxon>
        <taxon>Ananas</taxon>
    </lineage>
</organism>
<gene>
    <name evidence="3" type="ORF">CB5_LOCUS21937</name>
</gene>
<proteinExistence type="predicted"/>
<accession>A0A6V7Q792</accession>
<protein>
    <recommendedName>
        <fullName evidence="2">Ty3 transposon capsid-like protein domain-containing protein</fullName>
    </recommendedName>
</protein>
<reference evidence="3" key="1">
    <citation type="submission" date="2020-07" db="EMBL/GenBank/DDBJ databases">
        <authorList>
            <person name="Lin J."/>
        </authorList>
    </citation>
    <scope>NUCLEOTIDE SEQUENCE</scope>
</reference>